<dbReference type="Proteomes" id="UP000501690">
    <property type="component" value="Linkage Group LG7"/>
</dbReference>
<keyword evidence="2" id="KW-1185">Reference proteome</keyword>
<sequence>MRLRGEVVRCCSGGMKLMPWLCENKLHGVVEICGDDGTRKKKMRAVRAGGVLAEKAWWWPEEVLQNRGGRKRRGLPWRWMVAARVWGKLGCLFWEMKMMTWPHLLG</sequence>
<name>A0A4D6MJZ3_VIGUN</name>
<evidence type="ECO:0000313" key="2">
    <source>
        <dbReference type="Proteomes" id="UP000501690"/>
    </source>
</evidence>
<dbReference type="EMBL" id="CP039351">
    <property type="protein sequence ID" value="QCE00035.1"/>
    <property type="molecule type" value="Genomic_DNA"/>
</dbReference>
<dbReference type="AlphaFoldDB" id="A0A4D6MJZ3"/>
<evidence type="ECO:0000313" key="1">
    <source>
        <dbReference type="EMBL" id="QCE00035.1"/>
    </source>
</evidence>
<organism evidence="1 2">
    <name type="scientific">Vigna unguiculata</name>
    <name type="common">Cowpea</name>
    <dbReference type="NCBI Taxonomy" id="3917"/>
    <lineage>
        <taxon>Eukaryota</taxon>
        <taxon>Viridiplantae</taxon>
        <taxon>Streptophyta</taxon>
        <taxon>Embryophyta</taxon>
        <taxon>Tracheophyta</taxon>
        <taxon>Spermatophyta</taxon>
        <taxon>Magnoliopsida</taxon>
        <taxon>eudicotyledons</taxon>
        <taxon>Gunneridae</taxon>
        <taxon>Pentapetalae</taxon>
        <taxon>rosids</taxon>
        <taxon>fabids</taxon>
        <taxon>Fabales</taxon>
        <taxon>Fabaceae</taxon>
        <taxon>Papilionoideae</taxon>
        <taxon>50 kb inversion clade</taxon>
        <taxon>NPAAA clade</taxon>
        <taxon>indigoferoid/millettioid clade</taxon>
        <taxon>Phaseoleae</taxon>
        <taxon>Vigna</taxon>
    </lineage>
</organism>
<reference evidence="1 2" key="1">
    <citation type="submission" date="2019-04" db="EMBL/GenBank/DDBJ databases">
        <title>An improved genome assembly and genetic linkage map for asparagus bean, Vigna unguiculata ssp. sesquipedialis.</title>
        <authorList>
            <person name="Xia Q."/>
            <person name="Zhang R."/>
            <person name="Dong Y."/>
        </authorList>
    </citation>
    <scope>NUCLEOTIDE SEQUENCE [LARGE SCALE GENOMIC DNA]</scope>
    <source>
        <tissue evidence="1">Leaf</tissue>
    </source>
</reference>
<protein>
    <submittedName>
        <fullName evidence="1">Uncharacterized protein</fullName>
    </submittedName>
</protein>
<accession>A0A4D6MJZ3</accession>
<gene>
    <name evidence="1" type="ORF">DEO72_LG7g1321</name>
</gene>
<proteinExistence type="predicted"/>